<dbReference type="SUPFAM" id="SSF103473">
    <property type="entry name" value="MFS general substrate transporter"/>
    <property type="match status" value="1"/>
</dbReference>
<evidence type="ECO:0000313" key="5">
    <source>
        <dbReference type="EMBL" id="RZO06322.1"/>
    </source>
</evidence>
<evidence type="ECO:0000256" key="2">
    <source>
        <dbReference type="ARBA" id="ARBA00022989"/>
    </source>
</evidence>
<proteinExistence type="predicted"/>
<evidence type="ECO:0000256" key="1">
    <source>
        <dbReference type="ARBA" id="ARBA00022692"/>
    </source>
</evidence>
<evidence type="ECO:0000313" key="6">
    <source>
        <dbReference type="Proteomes" id="UP000318148"/>
    </source>
</evidence>
<dbReference type="Proteomes" id="UP000318148">
    <property type="component" value="Unassembled WGS sequence"/>
</dbReference>
<accession>A0A520LLL7</accession>
<dbReference type="Gene3D" id="1.20.1250.20">
    <property type="entry name" value="MFS general substrate transporter like domains"/>
    <property type="match status" value="1"/>
</dbReference>
<feature type="transmembrane region" description="Helical" evidence="4">
    <location>
        <begin position="63"/>
        <end position="81"/>
    </location>
</feature>
<keyword evidence="1 4" id="KW-0812">Transmembrane</keyword>
<dbReference type="AlphaFoldDB" id="A0A520LLL7"/>
<dbReference type="Gene3D" id="3.30.70.100">
    <property type="match status" value="1"/>
</dbReference>
<evidence type="ECO:0000256" key="4">
    <source>
        <dbReference type="SAM" id="Phobius"/>
    </source>
</evidence>
<dbReference type="InterPro" id="IPR036259">
    <property type="entry name" value="MFS_trans_sf"/>
</dbReference>
<evidence type="ECO:0000256" key="3">
    <source>
        <dbReference type="ARBA" id="ARBA00023136"/>
    </source>
</evidence>
<dbReference type="EMBL" id="SHBO01000027">
    <property type="protein sequence ID" value="RZO06322.1"/>
    <property type="molecule type" value="Genomic_DNA"/>
</dbReference>
<dbReference type="InterPro" id="IPR011701">
    <property type="entry name" value="MFS"/>
</dbReference>
<reference evidence="5 6" key="1">
    <citation type="submission" date="2019-02" db="EMBL/GenBank/DDBJ databases">
        <title>Prokaryotic population dynamics and viral predation in marine succession experiment using metagenomics: the confinement effect.</title>
        <authorList>
            <person name="Haro-Moreno J.M."/>
            <person name="Rodriguez-Valera F."/>
            <person name="Lopez-Perez M."/>
        </authorList>
    </citation>
    <scope>NUCLEOTIDE SEQUENCE [LARGE SCALE GENOMIC DNA]</scope>
    <source>
        <strain evidence="5">MED-G169</strain>
    </source>
</reference>
<feature type="transmembrane region" description="Helical" evidence="4">
    <location>
        <begin position="6"/>
        <end position="22"/>
    </location>
</feature>
<comment type="caution">
    <text evidence="5">The sequence shown here is derived from an EMBL/GenBank/DDBJ whole genome shotgun (WGS) entry which is preliminary data.</text>
</comment>
<dbReference type="Pfam" id="PF07690">
    <property type="entry name" value="MFS_1"/>
    <property type="match status" value="1"/>
</dbReference>
<name>A0A520LLL7_9GAMM</name>
<feature type="transmembrane region" description="Helical" evidence="4">
    <location>
        <begin position="34"/>
        <end position="57"/>
    </location>
</feature>
<gene>
    <name evidence="5" type="ORF">EVB02_02670</name>
</gene>
<sequence>MTSILIFFGVFNLLEALLPSWISKLSPPGRRGSALSLFSTCQFLGTFFGGLIGGFVIQEFNSIQIFSFFGSLIILWFGLVWRFGNIESLQTIVLDITSKKSKDLLKIISKQEGIEDILVTDEDSVAYVKINKVRFDFKRFDDLMFLGDGNGKRN</sequence>
<dbReference type="GO" id="GO:0022857">
    <property type="term" value="F:transmembrane transporter activity"/>
    <property type="evidence" value="ECO:0007669"/>
    <property type="project" value="InterPro"/>
</dbReference>
<protein>
    <submittedName>
        <fullName evidence="5">MFS transporter</fullName>
    </submittedName>
</protein>
<keyword evidence="3 4" id="KW-0472">Membrane</keyword>
<keyword evidence="2 4" id="KW-1133">Transmembrane helix</keyword>
<organism evidence="5 6">
    <name type="scientific">SAR92 clade bacterium</name>
    <dbReference type="NCBI Taxonomy" id="2315479"/>
    <lineage>
        <taxon>Bacteria</taxon>
        <taxon>Pseudomonadati</taxon>
        <taxon>Pseudomonadota</taxon>
        <taxon>Gammaproteobacteria</taxon>
        <taxon>Cellvibrionales</taxon>
        <taxon>Porticoccaceae</taxon>
        <taxon>SAR92 clade</taxon>
    </lineage>
</organism>